<evidence type="ECO:0000259" key="1">
    <source>
        <dbReference type="PROSITE" id="PS50126"/>
    </source>
</evidence>
<dbReference type="EMBL" id="UOFL01000259">
    <property type="protein sequence ID" value="VAW83048.1"/>
    <property type="molecule type" value="Genomic_DNA"/>
</dbReference>
<dbReference type="InterPro" id="IPR012340">
    <property type="entry name" value="NA-bd_OB-fold"/>
</dbReference>
<evidence type="ECO:0000313" key="2">
    <source>
        <dbReference type="EMBL" id="VAW83048.1"/>
    </source>
</evidence>
<name>A0A3B0YQB1_9ZZZZ</name>
<dbReference type="Pfam" id="PF00575">
    <property type="entry name" value="S1"/>
    <property type="match status" value="1"/>
</dbReference>
<reference evidence="2" key="1">
    <citation type="submission" date="2018-06" db="EMBL/GenBank/DDBJ databases">
        <authorList>
            <person name="Zhirakovskaya E."/>
        </authorList>
    </citation>
    <scope>NUCLEOTIDE SEQUENCE</scope>
</reference>
<feature type="domain" description="S1 motif" evidence="1">
    <location>
        <begin position="117"/>
        <end position="178"/>
    </location>
</feature>
<accession>A0A3B0YQB1</accession>
<proteinExistence type="predicted"/>
<gene>
    <name evidence="2" type="ORF">MNBD_GAMMA12-1929</name>
</gene>
<dbReference type="AlphaFoldDB" id="A0A3B0YQB1"/>
<dbReference type="SUPFAM" id="SSF50249">
    <property type="entry name" value="Nucleic acid-binding proteins"/>
    <property type="match status" value="2"/>
</dbReference>
<dbReference type="GO" id="GO:0003676">
    <property type="term" value="F:nucleic acid binding"/>
    <property type="evidence" value="ECO:0007669"/>
    <property type="project" value="InterPro"/>
</dbReference>
<protein>
    <recommendedName>
        <fullName evidence="1">S1 motif domain-containing protein</fullName>
    </recommendedName>
</protein>
<feature type="domain" description="S1 motif" evidence="1">
    <location>
        <begin position="30"/>
        <end position="99"/>
    </location>
</feature>
<dbReference type="InterPro" id="IPR003029">
    <property type="entry name" value="S1_domain"/>
</dbReference>
<dbReference type="PROSITE" id="PS50126">
    <property type="entry name" value="S1"/>
    <property type="match status" value="2"/>
</dbReference>
<dbReference type="SMART" id="SM00316">
    <property type="entry name" value="S1"/>
    <property type="match status" value="2"/>
</dbReference>
<dbReference type="Gene3D" id="2.40.50.140">
    <property type="entry name" value="Nucleic acid-binding proteins"/>
    <property type="match status" value="2"/>
</dbReference>
<sequence length="178" mass="20325">MNIPEIDWYERIPDAREFTQIGDKFMVNVGDFVIAEVTRVEVWGVFLVSDSCELFMNIPEIDWYERIPDAREFTQIGDKFYVKVLAFNPKKNQFGVSAKEARSDLNPWSRTGTLEIGKIFSVKVTKSVEYGAFVSLFPGIECLVKLEDGGRGLHVGERVAVVVIETELERKKVCLRVI</sequence>
<organism evidence="2">
    <name type="scientific">hydrothermal vent metagenome</name>
    <dbReference type="NCBI Taxonomy" id="652676"/>
    <lineage>
        <taxon>unclassified sequences</taxon>
        <taxon>metagenomes</taxon>
        <taxon>ecological metagenomes</taxon>
    </lineage>
</organism>